<evidence type="ECO:0000256" key="1">
    <source>
        <dbReference type="SAM" id="SignalP"/>
    </source>
</evidence>
<protein>
    <submittedName>
        <fullName evidence="2">Late sexual development protein</fullName>
    </submittedName>
</protein>
<proteinExistence type="predicted"/>
<evidence type="ECO:0000313" key="2">
    <source>
        <dbReference type="EMBL" id="KAF6809096.1"/>
    </source>
</evidence>
<keyword evidence="3" id="KW-1185">Reference proteome</keyword>
<gene>
    <name evidence="2" type="ORF">CMUS01_13754</name>
</gene>
<accession>A0A8H6JAG7</accession>
<comment type="caution">
    <text evidence="2">The sequence shown here is derived from an EMBL/GenBank/DDBJ whole genome shotgun (WGS) entry which is preliminary data.</text>
</comment>
<feature type="signal peptide" evidence="1">
    <location>
        <begin position="1"/>
        <end position="21"/>
    </location>
</feature>
<name>A0A8H6JAG7_9PEZI</name>
<keyword evidence="1" id="KW-0732">Signal</keyword>
<dbReference type="AlphaFoldDB" id="A0A8H6JAG7"/>
<dbReference type="EMBL" id="WIGM01000907">
    <property type="protein sequence ID" value="KAF6809096.1"/>
    <property type="molecule type" value="Genomic_DNA"/>
</dbReference>
<dbReference type="OrthoDB" id="5293813at2759"/>
<dbReference type="Pfam" id="PF13668">
    <property type="entry name" value="Ferritin_2"/>
    <property type="match status" value="1"/>
</dbReference>
<reference evidence="2" key="1">
    <citation type="journal article" date="2020" name="Phytopathology">
        <title>Genome Sequence Resources of Colletotrichum truncatum, C. plurivorum, C. musicola, and C. sojae: Four Species Pathogenic to Soybean (Glycine max).</title>
        <authorList>
            <person name="Rogerio F."/>
            <person name="Boufleur T.R."/>
            <person name="Ciampi-Guillardi M."/>
            <person name="Sukno S.A."/>
            <person name="Thon M.R."/>
            <person name="Massola Junior N.S."/>
            <person name="Baroncelli R."/>
        </authorList>
    </citation>
    <scope>NUCLEOTIDE SEQUENCE</scope>
    <source>
        <strain evidence="2">LFN0074</strain>
    </source>
</reference>
<organism evidence="2 3">
    <name type="scientific">Colletotrichum musicola</name>
    <dbReference type="NCBI Taxonomy" id="2175873"/>
    <lineage>
        <taxon>Eukaryota</taxon>
        <taxon>Fungi</taxon>
        <taxon>Dikarya</taxon>
        <taxon>Ascomycota</taxon>
        <taxon>Pezizomycotina</taxon>
        <taxon>Sordariomycetes</taxon>
        <taxon>Hypocreomycetidae</taxon>
        <taxon>Glomerellales</taxon>
        <taxon>Glomerellaceae</taxon>
        <taxon>Colletotrichum</taxon>
        <taxon>Colletotrichum orchidearum species complex</taxon>
    </lineage>
</organism>
<sequence>MHLPTPFALAATIALAGFSAGAPLERRSFSADLPSSPEQIREVEQAARGSLPNSAPPSKLEASSLTAFQLIQFNEQFEVAFFSSMLENVTKGEPGWETTEKEKMVDALKVVVAQEKLHALDAKGVLDHFKAFAPPPCQYQFPTSNLKQAVALAETFTSVVLGTLQDATQLLAKNGDAGPVRAVTSVIGQEGEQNGFYRSILARPPSSQPFLTTSIAPFAFSALQSFVVKDSCPFKMSQIDIPIFAPLNVEQMAAAGEIEAKDQELSFNVDLREVVTAGRFLGKDPAGLYVTYLSGINTPLSVPLKNPKWDGARIAFDADFPFEKNSMWGLTIAALTFEGKFTNPDDIPKATLAGPGLIQVNK</sequence>
<evidence type="ECO:0000313" key="3">
    <source>
        <dbReference type="Proteomes" id="UP000639643"/>
    </source>
</evidence>
<dbReference type="Proteomes" id="UP000639643">
    <property type="component" value="Unassembled WGS sequence"/>
</dbReference>
<feature type="chain" id="PRO_5034898083" evidence="1">
    <location>
        <begin position="22"/>
        <end position="362"/>
    </location>
</feature>